<dbReference type="AlphaFoldDB" id="A0A6V7PHQ7"/>
<dbReference type="InterPro" id="IPR004159">
    <property type="entry name" value="Put_SAM_MeTrfase"/>
</dbReference>
<dbReference type="EMBL" id="LR862148">
    <property type="protein sequence ID" value="CAD1830391.1"/>
    <property type="molecule type" value="Genomic_DNA"/>
</dbReference>
<dbReference type="SUPFAM" id="SSF53335">
    <property type="entry name" value="S-adenosyl-L-methionine-dependent methyltransferases"/>
    <property type="match status" value="1"/>
</dbReference>
<dbReference type="InterPro" id="IPR029063">
    <property type="entry name" value="SAM-dependent_MTases_sf"/>
</dbReference>
<dbReference type="GO" id="GO:0016020">
    <property type="term" value="C:membrane"/>
    <property type="evidence" value="ECO:0007669"/>
    <property type="project" value="UniProtKB-SubCell"/>
</dbReference>
<protein>
    <recommendedName>
        <fullName evidence="6">Methyltransferase</fullName>
        <ecNumber evidence="6">2.1.1.-</ecNumber>
    </recommendedName>
</protein>
<dbReference type="Pfam" id="PF03141">
    <property type="entry name" value="Methyltransf_29"/>
    <property type="match status" value="1"/>
</dbReference>
<dbReference type="PANTHER" id="PTHR10108:SF1049">
    <property type="entry name" value="METHYLTRANSFERASE"/>
    <property type="match status" value="1"/>
</dbReference>
<accession>A0A6V7PHQ7</accession>
<evidence type="ECO:0000256" key="6">
    <source>
        <dbReference type="RuleBase" id="RU366043"/>
    </source>
</evidence>
<keyword evidence="4 6" id="KW-0735">Signal-anchor</keyword>
<evidence type="ECO:0000256" key="3">
    <source>
        <dbReference type="ARBA" id="ARBA00022603"/>
    </source>
</evidence>
<organism evidence="7">
    <name type="scientific">Ananas comosus var. bracteatus</name>
    <name type="common">red pineapple</name>
    <dbReference type="NCBI Taxonomy" id="296719"/>
    <lineage>
        <taxon>Eukaryota</taxon>
        <taxon>Viridiplantae</taxon>
        <taxon>Streptophyta</taxon>
        <taxon>Embryophyta</taxon>
        <taxon>Tracheophyta</taxon>
        <taxon>Spermatophyta</taxon>
        <taxon>Magnoliopsida</taxon>
        <taxon>Liliopsida</taxon>
        <taxon>Poales</taxon>
        <taxon>Bromeliaceae</taxon>
        <taxon>Bromelioideae</taxon>
        <taxon>Ananas</taxon>
    </lineage>
</organism>
<evidence type="ECO:0000256" key="5">
    <source>
        <dbReference type="ARBA" id="ARBA00037847"/>
    </source>
</evidence>
<dbReference type="GO" id="GO:0005768">
    <property type="term" value="C:endosome"/>
    <property type="evidence" value="ECO:0007669"/>
    <property type="project" value="TreeGrafter"/>
</dbReference>
<comment type="similarity">
    <text evidence="2 6">Belongs to the methyltransferase superfamily.</text>
</comment>
<evidence type="ECO:0000256" key="1">
    <source>
        <dbReference type="ARBA" id="ARBA00004606"/>
    </source>
</evidence>
<dbReference type="GO" id="GO:0032259">
    <property type="term" value="P:methylation"/>
    <property type="evidence" value="ECO:0007669"/>
    <property type="project" value="UniProtKB-KW"/>
</dbReference>
<evidence type="ECO:0000313" key="7">
    <source>
        <dbReference type="EMBL" id="CAD1830391.1"/>
    </source>
</evidence>
<sequence length="332" mass="37818">MYAASTDGQYIIEIDRILRPGGYWILSGPPINWKRHLKGWKRPAEELSAEQAAIEATARNLCWTKLVERGDIAIWQKPINHFSCKANREGLASSLQFCSNQDPDAAWYTKMDTCITPLPEVAAPGEVAGGELKRWPERLTALPPRISSGTLEGITPEVFFKDSELWRKRVEHYKANSRQLAEPRRYRNLLDMNSGLGGFAAALVDDPVWVMNIVPTVAKVNTLGVIYERGLIGTYQDWCEAMSTYPRTYDLLHADSLFSLYKDRCEMEDILLEMDRILRPEGTVIIRDDIDVLVKIKGVTDGMRWNSRIVDHEDGPFQREKLLVAMKAYWTA</sequence>
<evidence type="ECO:0000256" key="2">
    <source>
        <dbReference type="ARBA" id="ARBA00008361"/>
    </source>
</evidence>
<reference evidence="7" key="1">
    <citation type="submission" date="2020-07" db="EMBL/GenBank/DDBJ databases">
        <authorList>
            <person name="Lin J."/>
        </authorList>
    </citation>
    <scope>NUCLEOTIDE SEQUENCE</scope>
</reference>
<dbReference type="EC" id="2.1.1.-" evidence="6"/>
<keyword evidence="4 6" id="KW-0812">Transmembrane</keyword>
<keyword evidence="6" id="KW-0325">Glycoprotein</keyword>
<evidence type="ECO:0000256" key="4">
    <source>
        <dbReference type="ARBA" id="ARBA00022968"/>
    </source>
</evidence>
<keyword evidence="6" id="KW-0808">Transferase</keyword>
<keyword evidence="3 6" id="KW-0489">Methyltransferase</keyword>
<dbReference type="GO" id="GO:0005802">
    <property type="term" value="C:trans-Golgi network"/>
    <property type="evidence" value="ECO:0007669"/>
    <property type="project" value="TreeGrafter"/>
</dbReference>
<comment type="subcellular location">
    <subcellularLocation>
        <location evidence="5">Endomembrane system</location>
        <topology evidence="5">Single-pass membrane protein</topology>
    </subcellularLocation>
    <subcellularLocation>
        <location evidence="1 6">Membrane</location>
        <topology evidence="1 6">Single-pass type II membrane protein</topology>
    </subcellularLocation>
</comment>
<name>A0A6V7PHQ7_ANACO</name>
<dbReference type="PANTHER" id="PTHR10108">
    <property type="entry name" value="SAM-DEPENDENT METHYLTRANSFERASE"/>
    <property type="match status" value="1"/>
</dbReference>
<proteinExistence type="inferred from homology"/>
<dbReference type="GO" id="GO:0008168">
    <property type="term" value="F:methyltransferase activity"/>
    <property type="evidence" value="ECO:0007669"/>
    <property type="project" value="UniProtKB-UniRule"/>
</dbReference>
<gene>
    <name evidence="7" type="ORF">CB5_LOCUS13602</name>
</gene>